<gene>
    <name evidence="1" type="ORF">TBK1r_49770</name>
</gene>
<protein>
    <submittedName>
        <fullName evidence="1">Uncharacterized protein</fullName>
    </submittedName>
</protein>
<reference evidence="1 2" key="1">
    <citation type="submission" date="2019-02" db="EMBL/GenBank/DDBJ databases">
        <title>Deep-cultivation of Planctomycetes and their phenomic and genomic characterization uncovers novel biology.</title>
        <authorList>
            <person name="Wiegand S."/>
            <person name="Jogler M."/>
            <person name="Boedeker C."/>
            <person name="Pinto D."/>
            <person name="Vollmers J."/>
            <person name="Rivas-Marin E."/>
            <person name="Kohn T."/>
            <person name="Peeters S.H."/>
            <person name="Heuer A."/>
            <person name="Rast P."/>
            <person name="Oberbeckmann S."/>
            <person name="Bunk B."/>
            <person name="Jeske O."/>
            <person name="Meyerdierks A."/>
            <person name="Storesund J.E."/>
            <person name="Kallscheuer N."/>
            <person name="Luecker S."/>
            <person name="Lage O.M."/>
            <person name="Pohl T."/>
            <person name="Merkel B.J."/>
            <person name="Hornburger P."/>
            <person name="Mueller R.-W."/>
            <person name="Bruemmer F."/>
            <person name="Labrenz M."/>
            <person name="Spormann A.M."/>
            <person name="Op den Camp H."/>
            <person name="Overmann J."/>
            <person name="Amann R."/>
            <person name="Jetten M.S.M."/>
            <person name="Mascher T."/>
            <person name="Medema M.H."/>
            <person name="Devos D.P."/>
            <person name="Kaster A.-K."/>
            <person name="Ovreas L."/>
            <person name="Rohde M."/>
            <person name="Galperin M.Y."/>
            <person name="Jogler C."/>
        </authorList>
    </citation>
    <scope>NUCLEOTIDE SEQUENCE [LARGE SCALE GENOMIC DNA]</scope>
    <source>
        <strain evidence="1 2">TBK1r</strain>
    </source>
</reference>
<organism evidence="1 2">
    <name type="scientific">Stieleria magnilauensis</name>
    <dbReference type="NCBI Taxonomy" id="2527963"/>
    <lineage>
        <taxon>Bacteria</taxon>
        <taxon>Pseudomonadati</taxon>
        <taxon>Planctomycetota</taxon>
        <taxon>Planctomycetia</taxon>
        <taxon>Pirellulales</taxon>
        <taxon>Pirellulaceae</taxon>
        <taxon>Stieleria</taxon>
    </lineage>
</organism>
<accession>A0ABX5XYF1</accession>
<sequence>MAARTHGFLARCHLWVRAAIGGYSFRGLARESCLAEKGQAPTSKVVEVLGGVEPRMTEQLSELIDTGRFDQMLIEAGDL</sequence>
<dbReference type="Proteomes" id="UP000318081">
    <property type="component" value="Chromosome"/>
</dbReference>
<proteinExistence type="predicted"/>
<dbReference type="EMBL" id="CP036432">
    <property type="protein sequence ID" value="QDV85960.1"/>
    <property type="molecule type" value="Genomic_DNA"/>
</dbReference>
<keyword evidence="2" id="KW-1185">Reference proteome</keyword>
<evidence type="ECO:0000313" key="2">
    <source>
        <dbReference type="Proteomes" id="UP000318081"/>
    </source>
</evidence>
<name>A0ABX5XYF1_9BACT</name>
<evidence type="ECO:0000313" key="1">
    <source>
        <dbReference type="EMBL" id="QDV85960.1"/>
    </source>
</evidence>